<dbReference type="SUPFAM" id="SSF69635">
    <property type="entry name" value="Type III secretory system chaperone-like"/>
    <property type="match status" value="1"/>
</dbReference>
<protein>
    <submittedName>
        <fullName evidence="1">Uncharacterized protein</fullName>
    </submittedName>
</protein>
<dbReference type="Gene3D" id="3.30.1460.10">
    <property type="match status" value="1"/>
</dbReference>
<gene>
    <name evidence="1" type="ORF">D7Z94_24655</name>
</gene>
<dbReference type="AlphaFoldDB" id="A0A3B0BVK3"/>
<evidence type="ECO:0000313" key="2">
    <source>
        <dbReference type="Proteomes" id="UP000276603"/>
    </source>
</evidence>
<accession>A0A3B0BVK3</accession>
<proteinExistence type="predicted"/>
<keyword evidence="2" id="KW-1185">Reference proteome</keyword>
<name>A0A3B0BVK3_9FLAO</name>
<reference evidence="1 2" key="1">
    <citation type="submission" date="2018-10" db="EMBL/GenBank/DDBJ databases">
        <title>Ulvibacterium marinum gen. nov., sp. nov., a novel marine bacterium of the family Flavobacteriaceae, isolated from a culture of the green alga Ulva prolifera.</title>
        <authorList>
            <person name="Zhang Z."/>
        </authorList>
    </citation>
    <scope>NUCLEOTIDE SEQUENCE [LARGE SCALE GENOMIC DNA]</scope>
    <source>
        <strain evidence="1 2">CCMM003</strain>
    </source>
</reference>
<dbReference type="Proteomes" id="UP000276603">
    <property type="component" value="Unassembled WGS sequence"/>
</dbReference>
<sequence length="376" mass="44288">MTSLRTRISIEKWDDAKEAYEENYYKDTILSIIDYVGSDLRKKYGNDTNSYFKIPHGSIVVEIEITDTELHIKVPFLEIGEKNKIPLLRKIAEVNFYPLNLSQIKLKDNHLNFHYSTPLHLCEPYKIYYVLEEICHNADNLDDELINLFDAKLLHEPKINFYNRDLLDSAWQKFTSLLSEAEEFINYFDEKRIEYFNWDIINITLKRIEYLIAPSGKLRTDIEHQVNCLYNKEDMQIRIQRGKNFLNTLKSISKEDFVADMYVAETFIPIKSRSEIESLKRNWGKPFETATKEMQNKQYTAATLTLLVAFYDLFYYNTIEDDINNQVVKVLRNADKKVWEEAATVLYKGMDGIMKNKTIAQDLTSTTKGFLSKLFK</sequence>
<evidence type="ECO:0000313" key="1">
    <source>
        <dbReference type="EMBL" id="RKN76970.1"/>
    </source>
</evidence>
<organism evidence="1 2">
    <name type="scientific">Ulvibacterium marinum</name>
    <dbReference type="NCBI Taxonomy" id="2419782"/>
    <lineage>
        <taxon>Bacteria</taxon>
        <taxon>Pseudomonadati</taxon>
        <taxon>Bacteroidota</taxon>
        <taxon>Flavobacteriia</taxon>
        <taxon>Flavobacteriales</taxon>
        <taxon>Flavobacteriaceae</taxon>
        <taxon>Ulvibacterium</taxon>
    </lineage>
</organism>
<comment type="caution">
    <text evidence="1">The sequence shown here is derived from an EMBL/GenBank/DDBJ whole genome shotgun (WGS) entry which is preliminary data.</text>
</comment>
<dbReference type="EMBL" id="RBCJ01000006">
    <property type="protein sequence ID" value="RKN76970.1"/>
    <property type="molecule type" value="Genomic_DNA"/>
</dbReference>